<name>A0AAE1E453_9GAST</name>
<keyword evidence="1" id="KW-0812">Transmembrane</keyword>
<dbReference type="EMBL" id="JAWDGP010001258">
    <property type="protein sequence ID" value="KAK3793337.1"/>
    <property type="molecule type" value="Genomic_DNA"/>
</dbReference>
<comment type="caution">
    <text evidence="2">The sequence shown here is derived from an EMBL/GenBank/DDBJ whole genome shotgun (WGS) entry which is preliminary data.</text>
</comment>
<reference evidence="2" key="1">
    <citation type="journal article" date="2023" name="G3 (Bethesda)">
        <title>A reference genome for the long-term kleptoplast-retaining sea slug Elysia crispata morphotype clarki.</title>
        <authorList>
            <person name="Eastman K.E."/>
            <person name="Pendleton A.L."/>
            <person name="Shaikh M.A."/>
            <person name="Suttiyut T."/>
            <person name="Ogas R."/>
            <person name="Tomko P."/>
            <person name="Gavelis G."/>
            <person name="Widhalm J.R."/>
            <person name="Wisecaver J.H."/>
        </authorList>
    </citation>
    <scope>NUCLEOTIDE SEQUENCE</scope>
    <source>
        <strain evidence="2">ECLA1</strain>
    </source>
</reference>
<evidence type="ECO:0000313" key="2">
    <source>
        <dbReference type="EMBL" id="KAK3793337.1"/>
    </source>
</evidence>
<gene>
    <name evidence="2" type="ORF">RRG08_011958</name>
</gene>
<keyword evidence="1" id="KW-0472">Membrane</keyword>
<evidence type="ECO:0000313" key="3">
    <source>
        <dbReference type="Proteomes" id="UP001283361"/>
    </source>
</evidence>
<evidence type="ECO:0008006" key="4">
    <source>
        <dbReference type="Google" id="ProtNLM"/>
    </source>
</evidence>
<protein>
    <recommendedName>
        <fullName evidence="4">Apple domain-containing protein</fullName>
    </recommendedName>
</protein>
<dbReference type="AlphaFoldDB" id="A0AAE1E453"/>
<organism evidence="2 3">
    <name type="scientific">Elysia crispata</name>
    <name type="common">lettuce slug</name>
    <dbReference type="NCBI Taxonomy" id="231223"/>
    <lineage>
        <taxon>Eukaryota</taxon>
        <taxon>Metazoa</taxon>
        <taxon>Spiralia</taxon>
        <taxon>Lophotrochozoa</taxon>
        <taxon>Mollusca</taxon>
        <taxon>Gastropoda</taxon>
        <taxon>Heterobranchia</taxon>
        <taxon>Euthyneura</taxon>
        <taxon>Panpulmonata</taxon>
        <taxon>Sacoglossa</taxon>
        <taxon>Placobranchoidea</taxon>
        <taxon>Plakobranchidae</taxon>
        <taxon>Elysia</taxon>
    </lineage>
</organism>
<sequence length="328" mass="37868">MNTGAYKGWKWILYVHLVLTWILFCGCSQVHFLLTSGQRVASNAKQLSFFSKSGMSNFLCAAACHRNNKCDLYHFNSLINHCAIFEEQGSFDPFVDLVSDPDWSTGYIQHLFPIRMRRGVWNLVFRAQSRLGVSVYDTWTDTSLEHDNPVPEDYPHACLRLTDYAQCDRHFRSHILNNWTNIQEVRFSLTKNEAEVAYIVFDGTNTDMTSWFSHSRILRSTWSLGLESETDLQPVTVKGSCDTFSCRRFLIHESYNLCRYEFFYTFTIDMAFDTCNTGTLNWELLDLSSFPVFLYAPGSDRASMGIDRGSYDRGQEADVLSVWIKFAT</sequence>
<dbReference type="Proteomes" id="UP001283361">
    <property type="component" value="Unassembled WGS sequence"/>
</dbReference>
<keyword evidence="1" id="KW-1133">Transmembrane helix</keyword>
<accession>A0AAE1E453</accession>
<keyword evidence="3" id="KW-1185">Reference proteome</keyword>
<proteinExistence type="predicted"/>
<feature type="transmembrane region" description="Helical" evidence="1">
    <location>
        <begin position="12"/>
        <end position="34"/>
    </location>
</feature>
<dbReference type="PROSITE" id="PS51257">
    <property type="entry name" value="PROKAR_LIPOPROTEIN"/>
    <property type="match status" value="1"/>
</dbReference>
<evidence type="ECO:0000256" key="1">
    <source>
        <dbReference type="SAM" id="Phobius"/>
    </source>
</evidence>